<dbReference type="EMBL" id="JAINUG010000043">
    <property type="protein sequence ID" value="KAJ8406467.1"/>
    <property type="molecule type" value="Genomic_DNA"/>
</dbReference>
<dbReference type="Proteomes" id="UP001221898">
    <property type="component" value="Unassembled WGS sequence"/>
</dbReference>
<keyword evidence="3" id="KW-1185">Reference proteome</keyword>
<name>A0AAD7WRD7_9TELE</name>
<dbReference type="AlphaFoldDB" id="A0AAD7WRD7"/>
<gene>
    <name evidence="2" type="ORF">AAFF_G00300410</name>
</gene>
<reference evidence="2" key="1">
    <citation type="journal article" date="2023" name="Science">
        <title>Genome structures resolve the early diversification of teleost fishes.</title>
        <authorList>
            <person name="Parey E."/>
            <person name="Louis A."/>
            <person name="Montfort J."/>
            <person name="Bouchez O."/>
            <person name="Roques C."/>
            <person name="Iampietro C."/>
            <person name="Lluch J."/>
            <person name="Castinel A."/>
            <person name="Donnadieu C."/>
            <person name="Desvignes T."/>
            <person name="Floi Bucao C."/>
            <person name="Jouanno E."/>
            <person name="Wen M."/>
            <person name="Mejri S."/>
            <person name="Dirks R."/>
            <person name="Jansen H."/>
            <person name="Henkel C."/>
            <person name="Chen W.J."/>
            <person name="Zahm M."/>
            <person name="Cabau C."/>
            <person name="Klopp C."/>
            <person name="Thompson A.W."/>
            <person name="Robinson-Rechavi M."/>
            <person name="Braasch I."/>
            <person name="Lecointre G."/>
            <person name="Bobe J."/>
            <person name="Postlethwait J.H."/>
            <person name="Berthelot C."/>
            <person name="Roest Crollius H."/>
            <person name="Guiguen Y."/>
        </authorList>
    </citation>
    <scope>NUCLEOTIDE SEQUENCE</scope>
    <source>
        <strain evidence="2">NC1722</strain>
    </source>
</reference>
<accession>A0AAD7WRD7</accession>
<protein>
    <submittedName>
        <fullName evidence="2">Uncharacterized protein</fullName>
    </submittedName>
</protein>
<feature type="region of interest" description="Disordered" evidence="1">
    <location>
        <begin position="163"/>
        <end position="193"/>
    </location>
</feature>
<feature type="compositionally biased region" description="Basic and acidic residues" evidence="1">
    <location>
        <begin position="125"/>
        <end position="135"/>
    </location>
</feature>
<feature type="compositionally biased region" description="Polar residues" evidence="1">
    <location>
        <begin position="83"/>
        <end position="95"/>
    </location>
</feature>
<proteinExistence type="predicted"/>
<comment type="caution">
    <text evidence="2">The sequence shown here is derived from an EMBL/GenBank/DDBJ whole genome shotgun (WGS) entry which is preliminary data.</text>
</comment>
<evidence type="ECO:0000313" key="3">
    <source>
        <dbReference type="Proteomes" id="UP001221898"/>
    </source>
</evidence>
<feature type="region of interest" description="Disordered" evidence="1">
    <location>
        <begin position="75"/>
        <end position="135"/>
    </location>
</feature>
<evidence type="ECO:0000313" key="2">
    <source>
        <dbReference type="EMBL" id="KAJ8406467.1"/>
    </source>
</evidence>
<sequence>MACCHISRFRQSTVPKPPAANFTQQAPHIPGLTGLQSKATLHSALQRLQARPRGLVGKRGAGGGTAASLLAARQQLSKHAPRKQQTAERNANPNASLPWGLVHNRLAVSSSPHPPEVTPPVQQEQQRRSPDASDLSHPHVLLKLHRIGGGGLACHVPLQTGVPLAPGKDGDRPGPPGHHGRMLECSGDSEKEKPSRADCLRSVLSLPILSPAPRLASLMTQSLCL</sequence>
<organism evidence="2 3">
    <name type="scientific">Aldrovandia affinis</name>
    <dbReference type="NCBI Taxonomy" id="143900"/>
    <lineage>
        <taxon>Eukaryota</taxon>
        <taxon>Metazoa</taxon>
        <taxon>Chordata</taxon>
        <taxon>Craniata</taxon>
        <taxon>Vertebrata</taxon>
        <taxon>Euteleostomi</taxon>
        <taxon>Actinopterygii</taxon>
        <taxon>Neopterygii</taxon>
        <taxon>Teleostei</taxon>
        <taxon>Notacanthiformes</taxon>
        <taxon>Halosauridae</taxon>
        <taxon>Aldrovandia</taxon>
    </lineage>
</organism>
<evidence type="ECO:0000256" key="1">
    <source>
        <dbReference type="SAM" id="MobiDB-lite"/>
    </source>
</evidence>